<evidence type="ECO:0000313" key="4">
    <source>
        <dbReference type="Proteomes" id="UP000630353"/>
    </source>
</evidence>
<sequence length="70" mass="7471">MRISGRRTAHSRRPDPSPSRAGSGPLDPRATLVALALILLLGLAAYPLLSDGRVLDNLGAGLRYWAGVHR</sequence>
<feature type="transmembrane region" description="Helical" evidence="2">
    <location>
        <begin position="30"/>
        <end position="49"/>
    </location>
</feature>
<organism evidence="3 4">
    <name type="scientific">Thalassobaculum fulvum</name>
    <dbReference type="NCBI Taxonomy" id="1633335"/>
    <lineage>
        <taxon>Bacteria</taxon>
        <taxon>Pseudomonadati</taxon>
        <taxon>Pseudomonadota</taxon>
        <taxon>Alphaproteobacteria</taxon>
        <taxon>Rhodospirillales</taxon>
        <taxon>Thalassobaculaceae</taxon>
        <taxon>Thalassobaculum</taxon>
    </lineage>
</organism>
<evidence type="ECO:0000256" key="2">
    <source>
        <dbReference type="SAM" id="Phobius"/>
    </source>
</evidence>
<dbReference type="AlphaFoldDB" id="A0A919CP27"/>
<keyword evidence="2" id="KW-1133">Transmembrane helix</keyword>
<reference evidence="3" key="2">
    <citation type="submission" date="2020-09" db="EMBL/GenBank/DDBJ databases">
        <authorList>
            <person name="Sun Q."/>
            <person name="Kim S."/>
        </authorList>
    </citation>
    <scope>NUCLEOTIDE SEQUENCE</scope>
    <source>
        <strain evidence="3">KCTC 42651</strain>
    </source>
</reference>
<proteinExistence type="predicted"/>
<evidence type="ECO:0000256" key="1">
    <source>
        <dbReference type="SAM" id="MobiDB-lite"/>
    </source>
</evidence>
<comment type="caution">
    <text evidence="3">The sequence shown here is derived from an EMBL/GenBank/DDBJ whole genome shotgun (WGS) entry which is preliminary data.</text>
</comment>
<keyword evidence="2" id="KW-0472">Membrane</keyword>
<evidence type="ECO:0000313" key="3">
    <source>
        <dbReference type="EMBL" id="GHD48303.1"/>
    </source>
</evidence>
<gene>
    <name evidence="3" type="ORF">GCM10017083_19210</name>
</gene>
<feature type="region of interest" description="Disordered" evidence="1">
    <location>
        <begin position="1"/>
        <end position="26"/>
    </location>
</feature>
<dbReference type="Proteomes" id="UP000630353">
    <property type="component" value="Unassembled WGS sequence"/>
</dbReference>
<protein>
    <submittedName>
        <fullName evidence="3">Uncharacterized protein</fullName>
    </submittedName>
</protein>
<dbReference type="EMBL" id="BMZS01000004">
    <property type="protein sequence ID" value="GHD48303.1"/>
    <property type="molecule type" value="Genomic_DNA"/>
</dbReference>
<accession>A0A919CP27</accession>
<keyword evidence="2" id="KW-0812">Transmembrane</keyword>
<keyword evidence="4" id="KW-1185">Reference proteome</keyword>
<reference evidence="3" key="1">
    <citation type="journal article" date="2014" name="Int. J. Syst. Evol. Microbiol.">
        <title>Complete genome sequence of Corynebacterium casei LMG S-19264T (=DSM 44701T), isolated from a smear-ripened cheese.</title>
        <authorList>
            <consortium name="US DOE Joint Genome Institute (JGI-PGF)"/>
            <person name="Walter F."/>
            <person name="Albersmeier A."/>
            <person name="Kalinowski J."/>
            <person name="Ruckert C."/>
        </authorList>
    </citation>
    <scope>NUCLEOTIDE SEQUENCE</scope>
    <source>
        <strain evidence="3">KCTC 42651</strain>
    </source>
</reference>
<dbReference type="RefSeq" id="WP_189988792.1">
    <property type="nucleotide sequence ID" value="NZ_BMZS01000004.1"/>
</dbReference>
<feature type="compositionally biased region" description="Basic residues" evidence="1">
    <location>
        <begin position="1"/>
        <end position="11"/>
    </location>
</feature>
<name>A0A919CP27_9PROT</name>